<dbReference type="EMBL" id="MEUA01000048">
    <property type="protein sequence ID" value="OGC13748.1"/>
    <property type="molecule type" value="Genomic_DNA"/>
</dbReference>
<accession>A0A1F4RZY5</accession>
<dbReference type="AlphaFoldDB" id="A0A1F4RZY5"/>
<evidence type="ECO:0000313" key="3">
    <source>
        <dbReference type="Proteomes" id="UP000177905"/>
    </source>
</evidence>
<dbReference type="Gene3D" id="1.20.5.2950">
    <property type="match status" value="1"/>
</dbReference>
<sequence length="98" mass="11000">MATETLQKIVLIEQEADKIIENAQKEAKIIVVNAKKEGENLLIQSKKNACDKVNILLEKAKTDAKNEGAEILKRAENEIEDIKKKAAFKLNEAKKLIN</sequence>
<evidence type="ECO:0008006" key="4">
    <source>
        <dbReference type="Google" id="ProtNLM"/>
    </source>
</evidence>
<evidence type="ECO:0000256" key="1">
    <source>
        <dbReference type="SAM" id="Coils"/>
    </source>
</evidence>
<keyword evidence="1" id="KW-0175">Coiled coil</keyword>
<comment type="caution">
    <text evidence="2">The sequence shown here is derived from an EMBL/GenBank/DDBJ whole genome shotgun (WGS) entry which is preliminary data.</text>
</comment>
<name>A0A1F4RZY5_UNCSA</name>
<reference evidence="2 3" key="1">
    <citation type="journal article" date="2016" name="Nat. Commun.">
        <title>Thousands of microbial genomes shed light on interconnected biogeochemical processes in an aquifer system.</title>
        <authorList>
            <person name="Anantharaman K."/>
            <person name="Brown C.T."/>
            <person name="Hug L.A."/>
            <person name="Sharon I."/>
            <person name="Castelle C.J."/>
            <person name="Probst A.J."/>
            <person name="Thomas B.C."/>
            <person name="Singh A."/>
            <person name="Wilkins M.J."/>
            <person name="Karaoz U."/>
            <person name="Brodie E.L."/>
            <person name="Williams K.H."/>
            <person name="Hubbard S.S."/>
            <person name="Banfield J.F."/>
        </authorList>
    </citation>
    <scope>NUCLEOTIDE SEQUENCE [LARGE SCALE GENOMIC DNA]</scope>
</reference>
<protein>
    <recommendedName>
        <fullName evidence="4">ATP synthase archaeal subunit H</fullName>
    </recommendedName>
</protein>
<dbReference type="Proteomes" id="UP000177905">
    <property type="component" value="Unassembled WGS sequence"/>
</dbReference>
<evidence type="ECO:0000313" key="2">
    <source>
        <dbReference type="EMBL" id="OGC13748.1"/>
    </source>
</evidence>
<proteinExistence type="predicted"/>
<feature type="coiled-coil region" evidence="1">
    <location>
        <begin position="65"/>
        <end position="92"/>
    </location>
</feature>
<gene>
    <name evidence="2" type="ORF">A2290_07735</name>
</gene>
<organism evidence="2 3">
    <name type="scientific">candidate division WOR-1 bacterium RIFOXYB2_FULL_36_35</name>
    <dbReference type="NCBI Taxonomy" id="1802578"/>
    <lineage>
        <taxon>Bacteria</taxon>
        <taxon>Bacillati</taxon>
        <taxon>Saganbacteria</taxon>
    </lineage>
</organism>